<dbReference type="GO" id="GO:0005525">
    <property type="term" value="F:GTP binding"/>
    <property type="evidence" value="ECO:0007669"/>
    <property type="project" value="InterPro"/>
</dbReference>
<reference evidence="11 13" key="1">
    <citation type="submission" date="2018-03" db="EMBL/GenBank/DDBJ databases">
        <title>Draft genome sequence of Rohu Carp (Labeo rohita).</title>
        <authorList>
            <person name="Das P."/>
            <person name="Kushwaha B."/>
            <person name="Joshi C.G."/>
            <person name="Kumar D."/>
            <person name="Nagpure N.S."/>
            <person name="Sahoo L."/>
            <person name="Das S.P."/>
            <person name="Bit A."/>
            <person name="Patnaik S."/>
            <person name="Meher P.K."/>
            <person name="Jayasankar P."/>
            <person name="Koringa P.G."/>
            <person name="Patel N.V."/>
            <person name="Hinsu A.T."/>
            <person name="Kumar R."/>
            <person name="Pandey M."/>
            <person name="Agarwal S."/>
            <person name="Srivastava S."/>
            <person name="Singh M."/>
            <person name="Iquebal M.A."/>
            <person name="Jaiswal S."/>
            <person name="Angadi U.B."/>
            <person name="Kumar N."/>
            <person name="Raza M."/>
            <person name="Shah T.M."/>
            <person name="Rai A."/>
            <person name="Jena J.K."/>
        </authorList>
    </citation>
    <scope>NUCLEOTIDE SEQUENCE [LARGE SCALE GENOMIC DNA]</scope>
    <source>
        <strain evidence="11">DASCIFA01</strain>
        <tissue evidence="11">Testis</tissue>
    </source>
</reference>
<gene>
    <name evidence="12" type="ORF">ROHU_001101</name>
    <name evidence="11" type="ORF">ROHU_009169</name>
</gene>
<keyword evidence="8" id="KW-1133">Transmembrane helix</keyword>
<keyword evidence="4" id="KW-0106">Calcium</keyword>
<feature type="domain" description="F5/8 type C" evidence="9">
    <location>
        <begin position="896"/>
        <end position="1051"/>
    </location>
</feature>
<evidence type="ECO:0000256" key="7">
    <source>
        <dbReference type="SAM" id="MobiDB-lite"/>
    </source>
</evidence>
<feature type="coiled-coil region" evidence="6">
    <location>
        <begin position="459"/>
        <end position="486"/>
    </location>
</feature>
<dbReference type="STRING" id="84645.A0A498M017"/>
<dbReference type="PANTHER" id="PTHR32046:SF11">
    <property type="entry name" value="IMMUNE-ASSOCIATED NUCLEOTIDE-BINDING PROTEIN 10-LIKE"/>
    <property type="match status" value="1"/>
</dbReference>
<evidence type="ECO:0000259" key="9">
    <source>
        <dbReference type="PROSITE" id="PS50022"/>
    </source>
</evidence>
<dbReference type="PANTHER" id="PTHR32046">
    <property type="entry name" value="G DOMAIN-CONTAINING PROTEIN"/>
    <property type="match status" value="1"/>
</dbReference>
<evidence type="ECO:0000256" key="6">
    <source>
        <dbReference type="SAM" id="Coils"/>
    </source>
</evidence>
<dbReference type="EMBL" id="QBIY01012918">
    <property type="protein sequence ID" value="RXN14168.1"/>
    <property type="molecule type" value="Genomic_DNA"/>
</dbReference>
<protein>
    <submittedName>
        <fullName evidence="11">Septin-like protein</fullName>
    </submittedName>
</protein>
<dbReference type="AlphaFoldDB" id="A0A498M017"/>
<evidence type="ECO:0000256" key="8">
    <source>
        <dbReference type="SAM" id="Phobius"/>
    </source>
</evidence>
<evidence type="ECO:0000259" key="10">
    <source>
        <dbReference type="PROSITE" id="PS51720"/>
    </source>
</evidence>
<evidence type="ECO:0000256" key="1">
    <source>
        <dbReference type="ARBA" id="ARBA00008535"/>
    </source>
</evidence>
<evidence type="ECO:0000256" key="2">
    <source>
        <dbReference type="ARBA" id="ARBA00022723"/>
    </source>
</evidence>
<keyword evidence="6" id="KW-0175">Coiled coil</keyword>
<dbReference type="EMBL" id="QBIY01004835">
    <property type="protein sequence ID" value="RXN38443.1"/>
    <property type="molecule type" value="Genomic_DNA"/>
</dbReference>
<keyword evidence="8" id="KW-0812">Transmembrane</keyword>
<dbReference type="Pfam" id="PF04548">
    <property type="entry name" value="AIG1"/>
    <property type="match status" value="2"/>
</dbReference>
<keyword evidence="13" id="KW-1185">Reference proteome</keyword>
<keyword evidence="2" id="KW-0479">Metal-binding</keyword>
<evidence type="ECO:0000313" key="13">
    <source>
        <dbReference type="Proteomes" id="UP000290572"/>
    </source>
</evidence>
<evidence type="ECO:0000313" key="12">
    <source>
        <dbReference type="EMBL" id="RXN38443.1"/>
    </source>
</evidence>
<keyword evidence="8" id="KW-0472">Membrane</keyword>
<evidence type="ECO:0000256" key="5">
    <source>
        <dbReference type="ARBA" id="ARBA00023157"/>
    </source>
</evidence>
<organism evidence="11 13">
    <name type="scientific">Labeo rohita</name>
    <name type="common">Indian major carp</name>
    <name type="synonym">Cyprinus rohita</name>
    <dbReference type="NCBI Taxonomy" id="84645"/>
    <lineage>
        <taxon>Eukaryota</taxon>
        <taxon>Metazoa</taxon>
        <taxon>Chordata</taxon>
        <taxon>Craniata</taxon>
        <taxon>Vertebrata</taxon>
        <taxon>Euteleostomi</taxon>
        <taxon>Actinopterygii</taxon>
        <taxon>Neopterygii</taxon>
        <taxon>Teleostei</taxon>
        <taxon>Ostariophysi</taxon>
        <taxon>Cypriniformes</taxon>
        <taxon>Cyprinidae</taxon>
        <taxon>Labeoninae</taxon>
        <taxon>Labeonini</taxon>
        <taxon>Labeo</taxon>
    </lineage>
</organism>
<feature type="compositionally biased region" description="Basic and acidic residues" evidence="7">
    <location>
        <begin position="7"/>
        <end position="21"/>
    </location>
</feature>
<dbReference type="InterPro" id="IPR006585">
    <property type="entry name" value="FTP1"/>
</dbReference>
<accession>A0A498M017</accession>
<dbReference type="PROSITE" id="PS51720">
    <property type="entry name" value="G_AIG1"/>
    <property type="match status" value="1"/>
</dbReference>
<dbReference type="FunFam" id="3.40.50.300:FF:000366">
    <property type="entry name" value="GTPase, IMAP family member 2"/>
    <property type="match status" value="1"/>
</dbReference>
<comment type="caution">
    <text evidence="11">The sequence shown here is derived from an EMBL/GenBank/DDBJ whole genome shotgun (WGS) entry which is preliminary data.</text>
</comment>
<evidence type="ECO:0000256" key="4">
    <source>
        <dbReference type="ARBA" id="ARBA00022837"/>
    </source>
</evidence>
<evidence type="ECO:0000256" key="3">
    <source>
        <dbReference type="ARBA" id="ARBA00022741"/>
    </source>
</evidence>
<dbReference type="Pfam" id="PF22633">
    <property type="entry name" value="F5_F8_type_C_2"/>
    <property type="match status" value="2"/>
</dbReference>
<dbReference type="PROSITE" id="PS50022">
    <property type="entry name" value="FA58C_3"/>
    <property type="match status" value="1"/>
</dbReference>
<proteinExistence type="inferred from homology"/>
<sequence>MQPQRRNSKDVPPRMASRHDATLMNPGPPALYQLNTERKYIDENQKKVKRWIYGRRDRNKQNKVILLVGETGAGKTTMINTMINYFLGVKFEDEEFYQITEEDDDIEESLTQTSEITVYEVFVEENPTSLTIIDTPGYANTEGYEKDGEISEYLIRLFSDEDGIHYIDAVCFVMKAFQNRLSGKEHYIFHSVLSLLGRDIENNIVFLLTHTDGRQPRDAISAIKKAQIPCRRDGKKQPIHFLFNNQQKEKRDKLCESVLKLALEMGQESMTEFFTLLEEKNRKSVQMTLDVLKERRRLKACVSNLKEQISESELKMKELTEIQEAIKEQRDKIEKCEHFQFTVKTAVKEKVTTDDEWWWSRNQTCCNVCEENCHKKCWEDPQSCEVMKKKHCTVCTGKCHYSDHVRENKKYVVKPKTITMTFHELKLEYERTGEKPKTSFDKKIYEHIANEHERNTREIENKTETEKNLISDLETIKKEKSKLLREAYMTIVTLSEIALKADSAFTLQHLDFLIPRLKEEGEKNVMKNLEDLRKAGEEQKNKGALHLVMNFTGKKMNQFDNRATAATASSVHHHQRKTIDEPPEIIAGVIRLKDEFIELYERDHSQLQQCTERLCHIIKTFEKGYRWATEYSTFAGWTGIGAGDGKSSSGNTILQKKVFMPNASPNSATKTSVRQDGTVNGRKLTVIDTPGPFDTSDRDDETIKTEIIRAITECAPGIDAFVIVLKVDRFTKQEIEIVKKIGEYCGEDTFKHAVVLFTHGEQLKGQTIEEFVQRSTKLQELVDKCGGRCHVIDNTYWKRCLYCPCSCGYKSNNFQVKNLLDTINEMVQVNGRYTNELMLTAEQEIQKEMKNENNGNLPSEERRERAKKNVFEKFVRRLAGVTTGILVGAFLGIGVAVASVVALLKGTNYSIACNLALKARAVQSSVYSNGNAENAVDGNRGTDYGKGSCTHTTAEFNPWWRVDLGNVYSISKVVITNRGDCCKERLKGAQIRIGYNLENNGNNNELAATVLTVLDGTKTFEFEPVNGRYVNIFLPGNDEILTLCEVEVFAEKDIPLYTCGPRNIAFGGKAAQSTTYPEGAAQNAIDGKRQSILARRSCSVTNGDKDPWWRVDLLDVYRVTRVIITNRGDCCEKRIEGIQIRIGNSLENNGNNNEL</sequence>
<dbReference type="InterPro" id="IPR006703">
    <property type="entry name" value="G_AIG1"/>
</dbReference>
<name>A0A498M017_LABRO</name>
<dbReference type="InterPro" id="IPR025662">
    <property type="entry name" value="Sigma_54_int_dom_ATP-bd_1"/>
</dbReference>
<dbReference type="GO" id="GO:0046872">
    <property type="term" value="F:metal ion binding"/>
    <property type="evidence" value="ECO:0007669"/>
    <property type="project" value="UniProtKB-KW"/>
</dbReference>
<dbReference type="SUPFAM" id="SSF52540">
    <property type="entry name" value="P-loop containing nucleoside triphosphate hydrolases"/>
    <property type="match status" value="2"/>
</dbReference>
<dbReference type="InterPro" id="IPR008979">
    <property type="entry name" value="Galactose-bd-like_sf"/>
</dbReference>
<dbReference type="PROSITE" id="PS00675">
    <property type="entry name" value="SIGMA54_INTERACT_1"/>
    <property type="match status" value="1"/>
</dbReference>
<dbReference type="SMART" id="SM00607">
    <property type="entry name" value="FTP"/>
    <property type="match status" value="2"/>
</dbReference>
<dbReference type="Gene3D" id="2.60.120.260">
    <property type="entry name" value="Galactose-binding domain-like"/>
    <property type="match status" value="2"/>
</dbReference>
<dbReference type="Gene3D" id="3.40.50.300">
    <property type="entry name" value="P-loop containing nucleotide triphosphate hydrolases"/>
    <property type="match status" value="2"/>
</dbReference>
<evidence type="ECO:0000313" key="11">
    <source>
        <dbReference type="EMBL" id="RXN14168.1"/>
    </source>
</evidence>
<dbReference type="FunFam" id="3.40.50.300:FF:003758">
    <property type="entry name" value="Zgc:171695"/>
    <property type="match status" value="1"/>
</dbReference>
<dbReference type="InterPro" id="IPR000421">
    <property type="entry name" value="FA58C"/>
</dbReference>
<feature type="coiled-coil region" evidence="6">
    <location>
        <begin position="295"/>
        <end position="329"/>
    </location>
</feature>
<feature type="transmembrane region" description="Helical" evidence="8">
    <location>
        <begin position="878"/>
        <end position="904"/>
    </location>
</feature>
<comment type="similarity">
    <text evidence="1">Belongs to the TRAFAC class TrmE-Era-EngA-EngB-Septin-like GTPase superfamily. AIG1/Toc34/Toc159-like paraseptin GTPase family. IAN subfamily.</text>
</comment>
<feature type="domain" description="AIG1-type G" evidence="10">
    <location>
        <begin position="631"/>
        <end position="842"/>
    </location>
</feature>
<dbReference type="SUPFAM" id="SSF49785">
    <property type="entry name" value="Galactose-binding domain-like"/>
    <property type="match status" value="2"/>
</dbReference>
<feature type="region of interest" description="Disordered" evidence="7">
    <location>
        <begin position="1"/>
        <end position="27"/>
    </location>
</feature>
<dbReference type="InterPro" id="IPR027417">
    <property type="entry name" value="P-loop_NTPase"/>
</dbReference>
<dbReference type="Proteomes" id="UP000290572">
    <property type="component" value="Unassembled WGS sequence"/>
</dbReference>
<keyword evidence="5" id="KW-1015">Disulfide bond</keyword>
<keyword evidence="3" id="KW-0547">Nucleotide-binding</keyword>